<sequence length="88" mass="9285">MSVKKMGSKLAQGVRQVQSQQAKAQPPAADTSEPVAPAVTAPTKQTEAGSAAKPAAQRPAQQAVAGGERFPAPSFDDRKLHPRRIWPD</sequence>
<accession>A0A1J5RXY1</accession>
<comment type="caution">
    <text evidence="2">The sequence shown here is derived from an EMBL/GenBank/DDBJ whole genome shotgun (WGS) entry which is preliminary data.</text>
</comment>
<gene>
    <name evidence="2" type="ORF">GALL_251010</name>
</gene>
<proteinExistence type="predicted"/>
<evidence type="ECO:0000313" key="2">
    <source>
        <dbReference type="EMBL" id="OIQ92973.1"/>
    </source>
</evidence>
<feature type="compositionally biased region" description="Low complexity" evidence="1">
    <location>
        <begin position="16"/>
        <end position="29"/>
    </location>
</feature>
<dbReference type="AlphaFoldDB" id="A0A1J5RXY1"/>
<dbReference type="EMBL" id="MLJW01000218">
    <property type="protein sequence ID" value="OIQ92973.1"/>
    <property type="molecule type" value="Genomic_DNA"/>
</dbReference>
<evidence type="ECO:0000256" key="1">
    <source>
        <dbReference type="SAM" id="MobiDB-lite"/>
    </source>
</evidence>
<name>A0A1J5RXY1_9ZZZZ</name>
<feature type="compositionally biased region" description="Low complexity" evidence="1">
    <location>
        <begin position="48"/>
        <end position="67"/>
    </location>
</feature>
<feature type="region of interest" description="Disordered" evidence="1">
    <location>
        <begin position="1"/>
        <end position="88"/>
    </location>
</feature>
<organism evidence="2">
    <name type="scientific">mine drainage metagenome</name>
    <dbReference type="NCBI Taxonomy" id="410659"/>
    <lineage>
        <taxon>unclassified sequences</taxon>
        <taxon>metagenomes</taxon>
        <taxon>ecological metagenomes</taxon>
    </lineage>
</organism>
<feature type="compositionally biased region" description="Basic and acidic residues" evidence="1">
    <location>
        <begin position="75"/>
        <end position="88"/>
    </location>
</feature>
<protein>
    <submittedName>
        <fullName evidence="2">Uncharacterized protein</fullName>
    </submittedName>
</protein>
<reference evidence="2" key="1">
    <citation type="submission" date="2016-10" db="EMBL/GenBank/DDBJ databases">
        <title>Sequence of Gallionella enrichment culture.</title>
        <authorList>
            <person name="Poehlein A."/>
            <person name="Muehling M."/>
            <person name="Daniel R."/>
        </authorList>
    </citation>
    <scope>NUCLEOTIDE SEQUENCE</scope>
</reference>